<evidence type="ECO:0000313" key="8">
    <source>
        <dbReference type="Proteomes" id="UP001642540"/>
    </source>
</evidence>
<evidence type="ECO:0000256" key="4">
    <source>
        <dbReference type="ARBA" id="ARBA00022840"/>
    </source>
</evidence>
<dbReference type="Gene3D" id="3.30.420.40">
    <property type="match status" value="2"/>
</dbReference>
<keyword evidence="4" id="KW-0067">ATP-binding</keyword>
<evidence type="ECO:0008006" key="9">
    <source>
        <dbReference type="Google" id="ProtNLM"/>
    </source>
</evidence>
<dbReference type="PROSITE" id="PS00432">
    <property type="entry name" value="ACTINS_2"/>
    <property type="match status" value="1"/>
</dbReference>
<keyword evidence="5" id="KW-0206">Cytoskeleton</keyword>
<dbReference type="PROSITE" id="PS01132">
    <property type="entry name" value="ACTINS_ACT_LIKE"/>
    <property type="match status" value="1"/>
</dbReference>
<name>A0ABP1QR91_9HEXA</name>
<keyword evidence="2" id="KW-0963">Cytoplasm</keyword>
<dbReference type="PRINTS" id="PR00190">
    <property type="entry name" value="ACTIN"/>
</dbReference>
<dbReference type="Proteomes" id="UP001642540">
    <property type="component" value="Unassembled WGS sequence"/>
</dbReference>
<comment type="similarity">
    <text evidence="6">Belongs to the actin family.</text>
</comment>
<dbReference type="InterPro" id="IPR043129">
    <property type="entry name" value="ATPase_NBD"/>
</dbReference>
<evidence type="ECO:0000256" key="2">
    <source>
        <dbReference type="ARBA" id="ARBA00022490"/>
    </source>
</evidence>
<evidence type="ECO:0000256" key="1">
    <source>
        <dbReference type="ARBA" id="ARBA00004496"/>
    </source>
</evidence>
<keyword evidence="8" id="KW-1185">Reference proteome</keyword>
<dbReference type="SMART" id="SM00268">
    <property type="entry name" value="ACTIN"/>
    <property type="match status" value="1"/>
</dbReference>
<proteinExistence type="inferred from homology"/>
<reference evidence="7 8" key="1">
    <citation type="submission" date="2024-08" db="EMBL/GenBank/DDBJ databases">
        <authorList>
            <person name="Cucini C."/>
            <person name="Frati F."/>
        </authorList>
    </citation>
    <scope>NUCLEOTIDE SEQUENCE [LARGE SCALE GENOMIC DNA]</scope>
</reference>
<comment type="caution">
    <text evidence="7">The sequence shown here is derived from an EMBL/GenBank/DDBJ whole genome shotgun (WGS) entry which is preliminary data.</text>
</comment>
<keyword evidence="3" id="KW-0547">Nucleotide-binding</keyword>
<dbReference type="Gene3D" id="3.90.640.10">
    <property type="entry name" value="Actin, Chain A, domain 4"/>
    <property type="match status" value="1"/>
</dbReference>
<evidence type="ECO:0000256" key="3">
    <source>
        <dbReference type="ARBA" id="ARBA00022741"/>
    </source>
</evidence>
<dbReference type="InterPro" id="IPR004001">
    <property type="entry name" value="Actin_CS"/>
</dbReference>
<dbReference type="PANTHER" id="PTHR11937">
    <property type="entry name" value="ACTIN"/>
    <property type="match status" value="1"/>
</dbReference>
<comment type="subcellular location">
    <subcellularLocation>
        <location evidence="1">Cytoplasm</location>
    </subcellularLocation>
</comment>
<sequence length="381" mass="42515">MSSSNTREAGVPIVIDNGSGMCKAGYAGDEAPLAIFSAIVGRLKHKKSLRTNTLIDAFVGEIAQLKRGLLNLKYPIEHGVIKNWEDMEKIWHHTFYNELRAKPEEHPVLLTEAPLNPKANREKLAEVMFESFHVPAMAVAIQATLTLYSSGRTTGMVIDSGDGVTHTVPIYDGYTLPHAIGRLNLAGRDLTDFFIRLLDEKGYYFMSTAEKEVVRDMKEKMCYVALDYNQECENSKTAGKSIEKSYQLPDGQEVKIGNERFTCAEALFQPSLLGWEMPGISELAYDTITKCDVDVRKDLFTNIILSGGTTMLAGLHERVQKDMIEACTDTVIAKVVAPPERRYSVWMGGSMLCSLSSFQDNWISRAEYDESGSSIVHRKSY</sequence>
<dbReference type="EMBL" id="CAXLJM020000045">
    <property type="protein sequence ID" value="CAL8110462.1"/>
    <property type="molecule type" value="Genomic_DNA"/>
</dbReference>
<evidence type="ECO:0000256" key="5">
    <source>
        <dbReference type="ARBA" id="ARBA00023212"/>
    </source>
</evidence>
<dbReference type="InterPro" id="IPR020902">
    <property type="entry name" value="Actin/actin-like_CS"/>
</dbReference>
<gene>
    <name evidence="7" type="ORF">ODALV1_LOCUS14269</name>
</gene>
<dbReference type="SUPFAM" id="SSF53067">
    <property type="entry name" value="Actin-like ATPase domain"/>
    <property type="match status" value="2"/>
</dbReference>
<protein>
    <recommendedName>
        <fullName evidence="9">Actin</fullName>
    </recommendedName>
</protein>
<dbReference type="InterPro" id="IPR004000">
    <property type="entry name" value="Actin"/>
</dbReference>
<dbReference type="Pfam" id="PF00022">
    <property type="entry name" value="Actin"/>
    <property type="match status" value="1"/>
</dbReference>
<evidence type="ECO:0000256" key="6">
    <source>
        <dbReference type="RuleBase" id="RU000487"/>
    </source>
</evidence>
<organism evidence="7 8">
    <name type="scientific">Orchesella dallaii</name>
    <dbReference type="NCBI Taxonomy" id="48710"/>
    <lineage>
        <taxon>Eukaryota</taxon>
        <taxon>Metazoa</taxon>
        <taxon>Ecdysozoa</taxon>
        <taxon>Arthropoda</taxon>
        <taxon>Hexapoda</taxon>
        <taxon>Collembola</taxon>
        <taxon>Entomobryomorpha</taxon>
        <taxon>Entomobryoidea</taxon>
        <taxon>Orchesellidae</taxon>
        <taxon>Orchesellinae</taxon>
        <taxon>Orchesella</taxon>
    </lineage>
</organism>
<evidence type="ECO:0000313" key="7">
    <source>
        <dbReference type="EMBL" id="CAL8110462.1"/>
    </source>
</evidence>
<accession>A0ABP1QR91</accession>